<evidence type="ECO:0000256" key="1">
    <source>
        <dbReference type="SAM" id="Phobius"/>
    </source>
</evidence>
<protein>
    <submittedName>
        <fullName evidence="2">Uncharacterized protein</fullName>
    </submittedName>
</protein>
<organism evidence="2 3">
    <name type="scientific">Agrobacterium rubi TR3 = NBRC 13261</name>
    <dbReference type="NCBI Taxonomy" id="1368415"/>
    <lineage>
        <taxon>Bacteria</taxon>
        <taxon>Pseudomonadati</taxon>
        <taxon>Pseudomonadota</taxon>
        <taxon>Alphaproteobacteria</taxon>
        <taxon>Hyphomicrobiales</taxon>
        <taxon>Rhizobiaceae</taxon>
        <taxon>Rhizobium/Agrobacterium group</taxon>
        <taxon>Agrobacterium</taxon>
    </lineage>
</organism>
<evidence type="ECO:0000313" key="3">
    <source>
        <dbReference type="Proteomes" id="UP000028701"/>
    </source>
</evidence>
<gene>
    <name evidence="2" type="ORF">RRU01S_19_00390</name>
</gene>
<feature type="transmembrane region" description="Helical" evidence="1">
    <location>
        <begin position="34"/>
        <end position="55"/>
    </location>
</feature>
<dbReference type="EMBL" id="BBJU01000019">
    <property type="protein sequence ID" value="GAK71634.1"/>
    <property type="molecule type" value="Genomic_DNA"/>
</dbReference>
<evidence type="ECO:0000313" key="2">
    <source>
        <dbReference type="EMBL" id="GAK71634.1"/>
    </source>
</evidence>
<dbReference type="AlphaFoldDB" id="A0A081CY88"/>
<name>A0A081CY88_9HYPH</name>
<proteinExistence type="predicted"/>
<dbReference type="Proteomes" id="UP000028701">
    <property type="component" value="Unassembled WGS sequence"/>
</dbReference>
<sequence>MDTKERVLDIRYVCMRSDFIAVTRALIRRPFWQTVLKLVLSLIIAGNLFVMAWFWPVKEGVPTCMPNSISVTGPSGFCRFY</sequence>
<reference evidence="2 3" key="1">
    <citation type="submission" date="2014-08" db="EMBL/GenBank/DDBJ databases">
        <title>Whole genome shotgun sequence of Rhizobium rubi NBRC 13261.</title>
        <authorList>
            <person name="Katano-Makiyama Y."/>
            <person name="Hosoyama A."/>
            <person name="Hashimoto M."/>
            <person name="Hosoyama Y."/>
            <person name="Noguchi M."/>
            <person name="Tsuchikane K."/>
            <person name="Uohara A."/>
            <person name="Ohji S."/>
            <person name="Ichikawa N."/>
            <person name="Kimura A."/>
            <person name="Yamazoe A."/>
            <person name="Fujita N."/>
        </authorList>
    </citation>
    <scope>NUCLEOTIDE SEQUENCE [LARGE SCALE GENOMIC DNA]</scope>
    <source>
        <strain evidence="2 3">NBRC 13261</strain>
    </source>
</reference>
<comment type="caution">
    <text evidence="2">The sequence shown here is derived from an EMBL/GenBank/DDBJ whole genome shotgun (WGS) entry which is preliminary data.</text>
</comment>
<keyword evidence="1" id="KW-1133">Transmembrane helix</keyword>
<keyword evidence="1" id="KW-0812">Transmembrane</keyword>
<keyword evidence="1" id="KW-0472">Membrane</keyword>
<accession>A0A081CY88</accession>